<evidence type="ECO:0000313" key="2">
    <source>
        <dbReference type="Proteomes" id="UP000031829"/>
    </source>
</evidence>
<dbReference type="EMBL" id="CP009921">
    <property type="protein sequence ID" value="AJI25676.1"/>
    <property type="molecule type" value="Genomic_DNA"/>
</dbReference>
<accession>A0A0B6AQB5</accession>
<dbReference type="KEGG" id="bmeg:BG04_5867"/>
<gene>
    <name evidence="1" type="ORF">BG04_5867</name>
</gene>
<geneLocation type="plasmid" evidence="1 2">
    <name>pBMV_2</name>
</geneLocation>
<name>A0A0B6AQB5_PRIM2</name>
<dbReference type="Proteomes" id="UP000031829">
    <property type="component" value="Plasmid pBMV_2"/>
</dbReference>
<proteinExistence type="predicted"/>
<protein>
    <submittedName>
        <fullName evidence="1">Uncharacterized protein</fullName>
    </submittedName>
</protein>
<dbReference type="HOGENOM" id="CLU_3380528_0_0_9"/>
<keyword evidence="1" id="KW-0614">Plasmid</keyword>
<reference evidence="1 2" key="1">
    <citation type="journal article" date="2015" name="Genome Announc.">
        <title>Complete genome sequences for 35 biothreat assay-relevant bacillus species.</title>
        <authorList>
            <person name="Johnson S.L."/>
            <person name="Daligault H.E."/>
            <person name="Davenport K.W."/>
            <person name="Jaissle J."/>
            <person name="Frey K.G."/>
            <person name="Ladner J.T."/>
            <person name="Broomall S.M."/>
            <person name="Bishop-Lilly K.A."/>
            <person name="Bruce D.C."/>
            <person name="Gibbons H.S."/>
            <person name="Coyne S.R."/>
            <person name="Lo C.C."/>
            <person name="Meincke L."/>
            <person name="Munk A.C."/>
            <person name="Koroleva G.I."/>
            <person name="Rosenzweig C.N."/>
            <person name="Palacios G.F."/>
            <person name="Redden C.L."/>
            <person name="Minogue T.D."/>
            <person name="Chain P.S."/>
        </authorList>
    </citation>
    <scope>NUCLEOTIDE SEQUENCE [LARGE SCALE GENOMIC DNA]</scope>
    <source>
        <strain evidence="2">ATCC 14581 / DSM 32 / JCM 2506 / NBRC 15308 / NCIMB 9376 / NCTC 10342 / NRRL B-14308 / VKM B-512</strain>
        <plasmid evidence="1 2">pBMV_2</plasmid>
    </source>
</reference>
<organism evidence="1 2">
    <name type="scientific">Priestia megaterium (strain ATCC 14581 / DSM 32 / CCUG 1817 / JCM 2506 / NBRC 15308 / NCIMB 9376 / NCTC 10342 / NRRL B-14308 / VKM B-512 / Ford 19)</name>
    <name type="common">Bacillus megaterium</name>
    <dbReference type="NCBI Taxonomy" id="1348623"/>
    <lineage>
        <taxon>Bacteria</taxon>
        <taxon>Bacillati</taxon>
        <taxon>Bacillota</taxon>
        <taxon>Bacilli</taxon>
        <taxon>Bacillales</taxon>
        <taxon>Bacillaceae</taxon>
        <taxon>Priestia</taxon>
    </lineage>
</organism>
<sequence length="33" mass="4083">MMNPKEKQSSKFSSMFKSYEQFLKKILNMFFTR</sequence>
<dbReference type="AlphaFoldDB" id="A0A0B6AQB5"/>
<evidence type="ECO:0000313" key="1">
    <source>
        <dbReference type="EMBL" id="AJI25676.1"/>
    </source>
</evidence>